<keyword evidence="2" id="KW-0697">Rotamase</keyword>
<dbReference type="PANTHER" id="PTHR47245:SF3">
    <property type="entry name" value="PEPTIDYL-PROLYL CIS-TRANS ISOMERASE, PPIC-TYPE-RELATED"/>
    <property type="match status" value="1"/>
</dbReference>
<dbReference type="RefSeq" id="WP_217859619.1">
    <property type="nucleotide sequence ID" value="NZ_CP077080.1"/>
</dbReference>
<feature type="domain" description="PpiC" evidence="4">
    <location>
        <begin position="164"/>
        <end position="267"/>
    </location>
</feature>
<name>A0ABX8Q6U6_PSECO</name>
<dbReference type="GO" id="GO:0003755">
    <property type="term" value="F:peptidyl-prolyl cis-trans isomerase activity"/>
    <property type="evidence" value="ECO:0007669"/>
    <property type="project" value="UniProtKB-EC"/>
</dbReference>
<gene>
    <name evidence="5" type="ORF">KSS97_16275</name>
</gene>
<dbReference type="PROSITE" id="PS50198">
    <property type="entry name" value="PPIC_PPIASE_2"/>
    <property type="match status" value="1"/>
</dbReference>
<keyword evidence="6" id="KW-1185">Reference proteome</keyword>
<reference evidence="5 6" key="1">
    <citation type="journal article" date="2021" name="Microorganisms">
        <title>The Ever-Expanding Pseudomonas Genus: Description of 43 New Species and Partition of the Pseudomonas putida Group.</title>
        <authorList>
            <person name="Girard L."/>
            <person name="Lood C."/>
            <person name="Hofte M."/>
            <person name="Vandamme P."/>
            <person name="Rokni-Zadeh H."/>
            <person name="van Noort V."/>
            <person name="Lavigne R."/>
            <person name="De Mot R."/>
        </authorList>
    </citation>
    <scope>NUCLEOTIDE SEQUENCE [LARGE SCALE GENOMIC DNA]</scope>
    <source>
        <strain evidence="5 6">SWRI17</strain>
    </source>
</reference>
<dbReference type="InterPro" id="IPR050245">
    <property type="entry name" value="PrsA_foldase"/>
</dbReference>
<organism evidence="5 6">
    <name type="scientific">Pseudomonas canavaninivorans</name>
    <dbReference type="NCBI Taxonomy" id="2842348"/>
    <lineage>
        <taxon>Bacteria</taxon>
        <taxon>Pseudomonadati</taxon>
        <taxon>Pseudomonadota</taxon>
        <taxon>Gammaproteobacteria</taxon>
        <taxon>Pseudomonadales</taxon>
        <taxon>Pseudomonadaceae</taxon>
        <taxon>Pseudomonas</taxon>
    </lineage>
</organism>
<dbReference type="EMBL" id="CP077080">
    <property type="protein sequence ID" value="QXI51109.1"/>
    <property type="molecule type" value="Genomic_DNA"/>
</dbReference>
<keyword evidence="2 5" id="KW-0413">Isomerase</keyword>
<dbReference type="EC" id="5.2.1.8" evidence="5"/>
<evidence type="ECO:0000256" key="1">
    <source>
        <dbReference type="ARBA" id="ARBA00007656"/>
    </source>
</evidence>
<evidence type="ECO:0000256" key="2">
    <source>
        <dbReference type="PROSITE-ProRule" id="PRU00278"/>
    </source>
</evidence>
<evidence type="ECO:0000313" key="6">
    <source>
        <dbReference type="Proteomes" id="UP000824066"/>
    </source>
</evidence>
<feature type="region of interest" description="Disordered" evidence="3">
    <location>
        <begin position="31"/>
        <end position="50"/>
    </location>
</feature>
<dbReference type="Proteomes" id="UP000824066">
    <property type="component" value="Chromosome"/>
</dbReference>
<evidence type="ECO:0000313" key="5">
    <source>
        <dbReference type="EMBL" id="QXI51109.1"/>
    </source>
</evidence>
<sequence>MNRFSKLAGISAAVLVLGGIVLTVISNPDGVSQASVPAAQPKPARTSDEAAPAVASLGELQLSSVELNAVLSSLTPQVREQLRGNRGALEGWIRARLAEKALLQQADAQGWQERPDIQQMTRAATEQILLRTYLQSVSQVPADYPDEQALKQAYESAKDKLQSPALYRVSQIFIAVEPGANEESLRKKATELARRAQAPNADFADFAELARQFSEDQATAQRGGDSGLQPLQQYVPEMRQVLSRQRVGSVSDALRSQAGFHILKLTDMQPARAASLDEVREQLREALRNQRQEQVARAYMEGLVSKATLSIDGAQLNQALESVR</sequence>
<dbReference type="Pfam" id="PF00639">
    <property type="entry name" value="Rotamase"/>
    <property type="match status" value="1"/>
</dbReference>
<proteinExistence type="inferred from homology"/>
<dbReference type="InterPro" id="IPR000297">
    <property type="entry name" value="PPIase_PpiC"/>
</dbReference>
<dbReference type="PANTHER" id="PTHR47245">
    <property type="entry name" value="PEPTIDYLPROLYL ISOMERASE"/>
    <property type="match status" value="1"/>
</dbReference>
<evidence type="ECO:0000259" key="4">
    <source>
        <dbReference type="PROSITE" id="PS50198"/>
    </source>
</evidence>
<evidence type="ECO:0000256" key="3">
    <source>
        <dbReference type="SAM" id="MobiDB-lite"/>
    </source>
</evidence>
<comment type="similarity">
    <text evidence="1">Belongs to the PpiC/parvulin rotamase family.</text>
</comment>
<protein>
    <submittedName>
        <fullName evidence="5">Peptidylprolyl isomerase</fullName>
        <ecNumber evidence="5">5.2.1.8</ecNumber>
    </submittedName>
</protein>
<accession>A0ABX8Q6U6</accession>